<evidence type="ECO:0000256" key="1">
    <source>
        <dbReference type="SAM" id="MobiDB-lite"/>
    </source>
</evidence>
<organism evidence="3 4">
    <name type="scientific">Acidipropionibacterium acidipropionici</name>
    <dbReference type="NCBI Taxonomy" id="1748"/>
    <lineage>
        <taxon>Bacteria</taxon>
        <taxon>Bacillati</taxon>
        <taxon>Actinomycetota</taxon>
        <taxon>Actinomycetes</taxon>
        <taxon>Propionibacteriales</taxon>
        <taxon>Propionibacteriaceae</taxon>
        <taxon>Acidipropionibacterium</taxon>
    </lineage>
</organism>
<dbReference type="Proteomes" id="UP000178666">
    <property type="component" value="Chromosome"/>
</dbReference>
<reference evidence="3 4" key="1">
    <citation type="journal article" date="2016" name="Plant Dis.">
        <title>Improved production of propionic acid using genome shuffling.</title>
        <authorList>
            <person name="Luna-Flores C.H."/>
            <person name="Palfreyman R.W."/>
            <person name="Kromer J.O."/>
            <person name="Nielsen L.K."/>
            <person name="Marcellin E."/>
        </authorList>
    </citation>
    <scope>NUCLEOTIDE SEQUENCE [LARGE SCALE GENOMIC DNA]</scope>
    <source>
        <strain evidence="3 4">F3E8</strain>
    </source>
</reference>
<sequence length="362" mass="36700">MHKSLVAMTLASLIILTAACGPSEAGSAPAASASPNASTGTASPSRRPTPHFSSTPSATPRAADTTLADVRALILPQVCGYAAGTRLSGGSYTKYSGSDIVENAEATLKDPAPVFTDINGDGAKEALVFLQCNHGKRIPGDLLLAVGSGGNVISTANLDPVFHASQVRGTAMTVGKGGVDLTVTAGPGDLHGRAAFAGGRLVVTQTTSSGDEASSISLDGATFTSAGFGPLKLGAPASDYPGYINADATNDDDVDGPKMPDGLHAYIGSAGTVTAVWTESSRFSSRSGARVGMSVSQLRKLYPGSALEEATIGTQSPEQALALIDSSGHGLYFVVDWNTRSKVTAMYAAATSKDGHIDHLAT</sequence>
<accession>A0ABN4TWJ8</accession>
<proteinExistence type="predicted"/>
<gene>
    <name evidence="3" type="ORF">A8L58_01435</name>
</gene>
<dbReference type="RefSeq" id="WP_071001077.1">
    <property type="nucleotide sequence ID" value="NZ_CP014352.1"/>
</dbReference>
<keyword evidence="4" id="KW-1185">Reference proteome</keyword>
<feature type="chain" id="PRO_5046811016" description="Lipoprotein" evidence="2">
    <location>
        <begin position="26"/>
        <end position="362"/>
    </location>
</feature>
<feature type="compositionally biased region" description="Low complexity" evidence="1">
    <location>
        <begin position="26"/>
        <end position="45"/>
    </location>
</feature>
<feature type="signal peptide" evidence="2">
    <location>
        <begin position="1"/>
        <end position="25"/>
    </location>
</feature>
<protein>
    <recommendedName>
        <fullName evidence="5">Lipoprotein</fullName>
    </recommendedName>
</protein>
<feature type="region of interest" description="Disordered" evidence="1">
    <location>
        <begin position="26"/>
        <end position="62"/>
    </location>
</feature>
<evidence type="ECO:0000313" key="4">
    <source>
        <dbReference type="Proteomes" id="UP000178666"/>
    </source>
</evidence>
<evidence type="ECO:0008006" key="5">
    <source>
        <dbReference type="Google" id="ProtNLM"/>
    </source>
</evidence>
<keyword evidence="2" id="KW-0732">Signal</keyword>
<dbReference type="EMBL" id="CP015970">
    <property type="protein sequence ID" value="AOZ45592.1"/>
    <property type="molecule type" value="Genomic_DNA"/>
</dbReference>
<dbReference type="PROSITE" id="PS51257">
    <property type="entry name" value="PROKAR_LIPOPROTEIN"/>
    <property type="match status" value="1"/>
</dbReference>
<evidence type="ECO:0000256" key="2">
    <source>
        <dbReference type="SAM" id="SignalP"/>
    </source>
</evidence>
<name>A0ABN4TWJ8_9ACTN</name>
<evidence type="ECO:0000313" key="3">
    <source>
        <dbReference type="EMBL" id="AOZ45592.1"/>
    </source>
</evidence>